<protein>
    <recommendedName>
        <fullName evidence="3">Lipoprotein</fullName>
    </recommendedName>
</protein>
<gene>
    <name evidence="1" type="ORF">C3729_06525</name>
</gene>
<evidence type="ECO:0008006" key="3">
    <source>
        <dbReference type="Google" id="ProtNLM"/>
    </source>
</evidence>
<evidence type="ECO:0000313" key="2">
    <source>
        <dbReference type="Proteomes" id="UP000238565"/>
    </source>
</evidence>
<dbReference type="PROSITE" id="PS51257">
    <property type="entry name" value="PROKAR_LIPOPROTEIN"/>
    <property type="match status" value="1"/>
</dbReference>
<proteinExistence type="predicted"/>
<dbReference type="Proteomes" id="UP000238565">
    <property type="component" value="Unassembled WGS sequence"/>
</dbReference>
<dbReference type="EMBL" id="PTPZ01000003">
    <property type="protein sequence ID" value="PPZ91716.1"/>
    <property type="molecule type" value="Genomic_DNA"/>
</dbReference>
<sequence>MKIKSLNNKTMKKLITIFTVLSLISCKKEVQTFSKNITIIQDTVQNLKIKNIKEKDYAISNIMYIGKIKDSVELLDNLFLPPPPEPLVSSNEDKKWKKYRLKKEMIWKDLMKYLKDFHKYQLIKKGNITLEFNEKDTIISFDDINLDYYKSFPIFIKNVSKDTLSLGTEGYFPLILEAKNKKGKWIEVNKFPYNCGSFFKLVCLPPNEIIITSMFHYKGNYKTKLRFKILDFVSREYDGSINEEQFR</sequence>
<organism evidence="1 2">
    <name type="scientific">Cloacibacterium normanense</name>
    <dbReference type="NCBI Taxonomy" id="237258"/>
    <lineage>
        <taxon>Bacteria</taxon>
        <taxon>Pseudomonadati</taxon>
        <taxon>Bacteroidota</taxon>
        <taxon>Flavobacteriia</taxon>
        <taxon>Flavobacteriales</taxon>
        <taxon>Weeksellaceae</taxon>
    </lineage>
</organism>
<evidence type="ECO:0000313" key="1">
    <source>
        <dbReference type="EMBL" id="PPZ91716.1"/>
    </source>
</evidence>
<dbReference type="AlphaFoldDB" id="A0A2S7I568"/>
<name>A0A2S7I568_9FLAO</name>
<comment type="caution">
    <text evidence="1">The sequence shown here is derived from an EMBL/GenBank/DDBJ whole genome shotgun (WGS) entry which is preliminary data.</text>
</comment>
<accession>A0A2S7I568</accession>
<reference evidence="1 2" key="1">
    <citation type="submission" date="2018-02" db="EMBL/GenBank/DDBJ databases">
        <title>Draft genome sequence of bacterial isolates from marine environment.</title>
        <authorList>
            <person name="Singh S.K."/>
            <person name="Hill R."/>
            <person name="Major S."/>
            <person name="Cai H."/>
            <person name="Li Y."/>
        </authorList>
    </citation>
    <scope>NUCLEOTIDE SEQUENCE [LARGE SCALE GENOMIC DNA]</scope>
    <source>
        <strain evidence="1 2">IMET F</strain>
    </source>
</reference>